<dbReference type="PROSITE" id="PS00844">
    <property type="entry name" value="DALA_DALA_LIGASE_2"/>
    <property type="match status" value="1"/>
</dbReference>
<organism evidence="17 18">
    <name type="scientific">Acetilactobacillus jinshanensis</name>
    <dbReference type="NCBI Taxonomy" id="1720083"/>
    <lineage>
        <taxon>Bacteria</taxon>
        <taxon>Bacillati</taxon>
        <taxon>Bacillota</taxon>
        <taxon>Bacilli</taxon>
        <taxon>Lactobacillales</taxon>
        <taxon>Lactobacillaceae</taxon>
        <taxon>Acetilactobacillus</taxon>
    </lineage>
</organism>
<comment type="catalytic activity">
    <reaction evidence="12">
        <text>2 D-alanine + ATP = D-alanyl-D-alanine + ADP + phosphate + H(+)</text>
        <dbReference type="Rhea" id="RHEA:11224"/>
        <dbReference type="ChEBI" id="CHEBI:15378"/>
        <dbReference type="ChEBI" id="CHEBI:30616"/>
        <dbReference type="ChEBI" id="CHEBI:43474"/>
        <dbReference type="ChEBI" id="CHEBI:57416"/>
        <dbReference type="ChEBI" id="CHEBI:57822"/>
        <dbReference type="ChEBI" id="CHEBI:456216"/>
        <dbReference type="EC" id="6.3.2.4"/>
    </reaction>
</comment>
<keyword evidence="3 12" id="KW-0436">Ligase</keyword>
<comment type="subcellular location">
    <subcellularLocation>
        <location evidence="12">Cytoplasm</location>
    </subcellularLocation>
</comment>
<evidence type="ECO:0000256" key="14">
    <source>
        <dbReference type="PIRSR" id="PIRSR039102-3"/>
    </source>
</evidence>
<dbReference type="NCBIfam" id="TIGR01205">
    <property type="entry name" value="D_ala_D_alaTIGR"/>
    <property type="match status" value="1"/>
</dbReference>
<dbReference type="InterPro" id="IPR000291">
    <property type="entry name" value="D-Ala_lig_Van_CS"/>
</dbReference>
<dbReference type="GO" id="GO:0046872">
    <property type="term" value="F:metal ion binding"/>
    <property type="evidence" value="ECO:0007669"/>
    <property type="project" value="UniProtKB-KW"/>
</dbReference>
<dbReference type="PANTHER" id="PTHR23132">
    <property type="entry name" value="D-ALANINE--D-ALANINE LIGASE"/>
    <property type="match status" value="1"/>
</dbReference>
<dbReference type="PANTHER" id="PTHR23132:SF25">
    <property type="entry name" value="D-ALANINE--D-ALANINE LIGASE A"/>
    <property type="match status" value="1"/>
</dbReference>
<keyword evidence="18" id="KW-1185">Reference proteome</keyword>
<dbReference type="PROSITE" id="PS50975">
    <property type="entry name" value="ATP_GRASP"/>
    <property type="match status" value="1"/>
</dbReference>
<dbReference type="NCBIfam" id="NF002528">
    <property type="entry name" value="PRK01966.1-4"/>
    <property type="match status" value="1"/>
</dbReference>
<evidence type="ECO:0000256" key="9">
    <source>
        <dbReference type="ARBA" id="ARBA00022984"/>
    </source>
</evidence>
<dbReference type="OrthoDB" id="9813261at2"/>
<evidence type="ECO:0000256" key="7">
    <source>
        <dbReference type="ARBA" id="ARBA00022842"/>
    </source>
</evidence>
<dbReference type="Pfam" id="PF01820">
    <property type="entry name" value="Dala_Dala_lig_N"/>
    <property type="match status" value="1"/>
</dbReference>
<evidence type="ECO:0000313" key="18">
    <source>
        <dbReference type="Proteomes" id="UP000294321"/>
    </source>
</evidence>
<comment type="pathway">
    <text evidence="12">Cell wall biogenesis; peptidoglycan biosynthesis.</text>
</comment>
<name>A0A4P6ZMV0_9LACO</name>
<feature type="binding site" evidence="14">
    <location>
        <position position="314"/>
    </location>
    <ligand>
        <name>Mg(2+)</name>
        <dbReference type="ChEBI" id="CHEBI:18420"/>
        <label>2</label>
    </ligand>
</feature>
<dbReference type="RefSeq" id="WP_133442320.1">
    <property type="nucleotide sequence ID" value="NZ_CP034726.1"/>
</dbReference>
<keyword evidence="9 12" id="KW-0573">Peptidoglycan synthesis</keyword>
<dbReference type="Pfam" id="PF07478">
    <property type="entry name" value="Dala_Dala_lig_C"/>
    <property type="match status" value="1"/>
</dbReference>
<keyword evidence="12" id="KW-0963">Cytoplasm</keyword>
<dbReference type="EC" id="6.3.2.4" evidence="12"/>
<dbReference type="SUPFAM" id="SSF52440">
    <property type="entry name" value="PreATP-grasp domain"/>
    <property type="match status" value="1"/>
</dbReference>
<evidence type="ECO:0000256" key="13">
    <source>
        <dbReference type="PIRSR" id="PIRSR039102-1"/>
    </source>
</evidence>
<evidence type="ECO:0000256" key="4">
    <source>
        <dbReference type="ARBA" id="ARBA00022723"/>
    </source>
</evidence>
<dbReference type="GO" id="GO:0009252">
    <property type="term" value="P:peptidoglycan biosynthetic process"/>
    <property type="evidence" value="ECO:0007669"/>
    <property type="project" value="UniProtKB-UniRule"/>
</dbReference>
<protein>
    <recommendedName>
        <fullName evidence="12">D-alanine--D-alanine ligase</fullName>
        <ecNumber evidence="12">6.3.2.4</ecNumber>
    </recommendedName>
    <alternativeName>
        <fullName evidence="12">D-Ala-D-Ala ligase</fullName>
    </alternativeName>
    <alternativeName>
        <fullName evidence="12">D-alanylalanine synthetase</fullName>
    </alternativeName>
</protein>
<proteinExistence type="inferred from homology"/>
<dbReference type="InterPro" id="IPR013815">
    <property type="entry name" value="ATP_grasp_subdomain_1"/>
</dbReference>
<feature type="binding site" evidence="14">
    <location>
        <position position="314"/>
    </location>
    <ligand>
        <name>Mg(2+)</name>
        <dbReference type="ChEBI" id="CHEBI:18420"/>
        <label>1</label>
    </ligand>
</feature>
<keyword evidence="10 14" id="KW-0464">Manganese</keyword>
<dbReference type="Gene3D" id="3.30.470.20">
    <property type="entry name" value="ATP-grasp fold, B domain"/>
    <property type="match status" value="1"/>
</dbReference>
<dbReference type="PROSITE" id="PS00843">
    <property type="entry name" value="DALA_DALA_LIGASE_1"/>
    <property type="match status" value="1"/>
</dbReference>
<evidence type="ECO:0000256" key="8">
    <source>
        <dbReference type="ARBA" id="ARBA00022960"/>
    </source>
</evidence>
<reference evidence="18" key="1">
    <citation type="submission" date="2018-12" db="EMBL/GenBank/DDBJ databases">
        <title>A new species of lactobacillus.</title>
        <authorList>
            <person name="Jian Y."/>
            <person name="Xin L."/>
            <person name="Hong Z.J."/>
            <person name="Ming L.Z."/>
            <person name="Hong X.Z."/>
        </authorList>
    </citation>
    <scope>NUCLEOTIDE SEQUENCE [LARGE SCALE GENOMIC DNA]</scope>
    <source>
        <strain evidence="18">HSLZ-75</strain>
    </source>
</reference>
<dbReference type="InterPro" id="IPR005905">
    <property type="entry name" value="D_ala_D_ala"/>
</dbReference>
<feature type="binding site" evidence="14">
    <location>
        <position position="316"/>
    </location>
    <ligand>
        <name>Mg(2+)</name>
        <dbReference type="ChEBI" id="CHEBI:18420"/>
        <label>2</label>
    </ligand>
</feature>
<accession>A0A4P6ZMV0</accession>
<keyword evidence="5 15" id="KW-0547">Nucleotide-binding</keyword>
<feature type="active site" evidence="13">
    <location>
        <position position="17"/>
    </location>
</feature>
<gene>
    <name evidence="12" type="primary">ddl</name>
    <name evidence="17" type="ORF">ELX58_06545</name>
</gene>
<dbReference type="EMBL" id="CP034726">
    <property type="protein sequence ID" value="QBP18762.1"/>
    <property type="molecule type" value="Genomic_DNA"/>
</dbReference>
<dbReference type="InterPro" id="IPR016185">
    <property type="entry name" value="PreATP-grasp_dom_sf"/>
</dbReference>
<dbReference type="KEGG" id="lji:ELX58_06545"/>
<dbReference type="Gene3D" id="3.40.50.20">
    <property type="match status" value="1"/>
</dbReference>
<keyword evidence="7 14" id="KW-0460">Magnesium</keyword>
<dbReference type="GO" id="GO:0008716">
    <property type="term" value="F:D-alanine-D-alanine ligase activity"/>
    <property type="evidence" value="ECO:0007669"/>
    <property type="project" value="UniProtKB-UniRule"/>
</dbReference>
<evidence type="ECO:0000256" key="10">
    <source>
        <dbReference type="ARBA" id="ARBA00023211"/>
    </source>
</evidence>
<evidence type="ECO:0000256" key="15">
    <source>
        <dbReference type="PROSITE-ProRule" id="PRU00409"/>
    </source>
</evidence>
<keyword evidence="6 15" id="KW-0067">ATP-binding</keyword>
<comment type="cofactor">
    <cofactor evidence="1">
        <name>Mn(2+)</name>
        <dbReference type="ChEBI" id="CHEBI:29035"/>
    </cofactor>
</comment>
<sequence>MNRKLHVALLFGGNSSEHDVSKRSARNIYDAMDKNKYRVSLFLMTRDMIILDDHDSREVLLNDVPEAKYAKKAKDNLDRHNPFANIANLGKCKDIDVFFPMIHGNLGEDGTIQGLFRLLQIPYVGSGILPSAMAFDKDVTKKILTYYGIRNTKYILLTPDNYKKWSFDALSKKLGNLIFLKPANQGSSVGIHQVHNEDEYEKGLKDAFRYDYKILAEQAIKGPEEYEISILGNEHPKASQVGAIRVPKHDKFYTYENKFVNASGVKFEIPAKMSEKLAKEITKMGLATYKALQLKGMARIDFLVSKDGTPYVGEANTLPGFTNISLYPQLWKAQGLSYSKLIDKLIKLAFAEFKHRSKLHHDFIPLKQK</sequence>
<evidence type="ECO:0000256" key="1">
    <source>
        <dbReference type="ARBA" id="ARBA00001936"/>
    </source>
</evidence>
<keyword evidence="11 12" id="KW-0961">Cell wall biogenesis/degradation</keyword>
<dbReference type="Gene3D" id="3.30.1490.20">
    <property type="entry name" value="ATP-grasp fold, A domain"/>
    <property type="match status" value="1"/>
</dbReference>
<dbReference type="InterPro" id="IPR011095">
    <property type="entry name" value="Dala_Dala_lig_C"/>
</dbReference>
<evidence type="ECO:0000256" key="11">
    <source>
        <dbReference type="ARBA" id="ARBA00023316"/>
    </source>
</evidence>
<evidence type="ECO:0000256" key="12">
    <source>
        <dbReference type="HAMAP-Rule" id="MF_00047"/>
    </source>
</evidence>
<keyword evidence="8 12" id="KW-0133">Cell shape</keyword>
<dbReference type="HAMAP" id="MF_00047">
    <property type="entry name" value="Dala_Dala_lig"/>
    <property type="match status" value="1"/>
</dbReference>
<feature type="active site" evidence="13">
    <location>
        <position position="325"/>
    </location>
</feature>
<evidence type="ECO:0000259" key="16">
    <source>
        <dbReference type="PROSITE" id="PS50975"/>
    </source>
</evidence>
<dbReference type="GO" id="GO:0071555">
    <property type="term" value="P:cell wall organization"/>
    <property type="evidence" value="ECO:0007669"/>
    <property type="project" value="UniProtKB-KW"/>
</dbReference>
<dbReference type="Proteomes" id="UP000294321">
    <property type="component" value="Chromosome"/>
</dbReference>
<keyword evidence="4 14" id="KW-0479">Metal-binding</keyword>
<evidence type="ECO:0000256" key="2">
    <source>
        <dbReference type="ARBA" id="ARBA00010871"/>
    </source>
</evidence>
<comment type="similarity">
    <text evidence="2 12">Belongs to the D-alanine--D-alanine ligase family.</text>
</comment>
<evidence type="ECO:0000313" key="17">
    <source>
        <dbReference type="EMBL" id="QBP18762.1"/>
    </source>
</evidence>
<feature type="domain" description="ATP-grasp" evidence="16">
    <location>
        <begin position="141"/>
        <end position="347"/>
    </location>
</feature>
<comment type="function">
    <text evidence="12">Cell wall formation.</text>
</comment>
<dbReference type="AlphaFoldDB" id="A0A4P6ZMV0"/>
<dbReference type="GO" id="GO:0008360">
    <property type="term" value="P:regulation of cell shape"/>
    <property type="evidence" value="ECO:0007669"/>
    <property type="project" value="UniProtKB-KW"/>
</dbReference>
<dbReference type="SUPFAM" id="SSF56059">
    <property type="entry name" value="Glutathione synthetase ATP-binding domain-like"/>
    <property type="match status" value="1"/>
</dbReference>
<dbReference type="InterPro" id="IPR011761">
    <property type="entry name" value="ATP-grasp"/>
</dbReference>
<evidence type="ECO:0000256" key="5">
    <source>
        <dbReference type="ARBA" id="ARBA00022741"/>
    </source>
</evidence>
<evidence type="ECO:0000256" key="3">
    <source>
        <dbReference type="ARBA" id="ARBA00022598"/>
    </source>
</evidence>
<evidence type="ECO:0000256" key="6">
    <source>
        <dbReference type="ARBA" id="ARBA00022840"/>
    </source>
</evidence>
<comment type="cofactor">
    <cofactor evidence="14">
        <name>Mg(2+)</name>
        <dbReference type="ChEBI" id="CHEBI:18420"/>
    </cofactor>
    <cofactor evidence="14">
        <name>Mn(2+)</name>
        <dbReference type="ChEBI" id="CHEBI:29035"/>
    </cofactor>
    <text evidence="14">Binds 2 magnesium or manganese ions per subunit.</text>
</comment>
<dbReference type="PIRSF" id="PIRSF039102">
    <property type="entry name" value="Ddl/VanB"/>
    <property type="match status" value="1"/>
</dbReference>
<dbReference type="GO" id="GO:0005524">
    <property type="term" value="F:ATP binding"/>
    <property type="evidence" value="ECO:0007669"/>
    <property type="project" value="UniProtKB-UniRule"/>
</dbReference>
<feature type="binding site" evidence="14">
    <location>
        <position position="301"/>
    </location>
    <ligand>
        <name>Mg(2+)</name>
        <dbReference type="ChEBI" id="CHEBI:18420"/>
        <label>1</label>
    </ligand>
</feature>
<dbReference type="InterPro" id="IPR011127">
    <property type="entry name" value="Dala_Dala_lig_N"/>
</dbReference>
<feature type="active site" evidence="13">
    <location>
        <position position="187"/>
    </location>
</feature>
<dbReference type="GO" id="GO:0005829">
    <property type="term" value="C:cytosol"/>
    <property type="evidence" value="ECO:0007669"/>
    <property type="project" value="TreeGrafter"/>
</dbReference>
<dbReference type="UniPathway" id="UPA00219"/>